<dbReference type="EMBL" id="LT838813">
    <property type="protein sequence ID" value="SMD42115.1"/>
    <property type="molecule type" value="Genomic_DNA"/>
</dbReference>
<dbReference type="Proteomes" id="UP000192333">
    <property type="component" value="Chromosome I"/>
</dbReference>
<dbReference type="OrthoDB" id="1114031at2"/>
<dbReference type="STRING" id="758820.SAMN00777080_0652"/>
<evidence type="ECO:0000313" key="1">
    <source>
        <dbReference type="EMBL" id="SMD42115.1"/>
    </source>
</evidence>
<keyword evidence="2" id="KW-1185">Reference proteome</keyword>
<evidence type="ECO:0008006" key="3">
    <source>
        <dbReference type="Google" id="ProtNLM"/>
    </source>
</evidence>
<accession>A0A1W2GZI3</accession>
<dbReference type="AlphaFoldDB" id="A0A1W2GZI3"/>
<reference evidence="2" key="1">
    <citation type="submission" date="2017-04" db="EMBL/GenBank/DDBJ databases">
        <authorList>
            <person name="Varghese N."/>
            <person name="Submissions S."/>
        </authorList>
    </citation>
    <scope>NUCLEOTIDE SEQUENCE [LARGE SCALE GENOMIC DNA]</scope>
    <source>
        <strain evidence="2">DSM 16537</strain>
    </source>
</reference>
<organism evidence="1 2">
    <name type="scientific">Aquiflexum balticum DSM 16537</name>
    <dbReference type="NCBI Taxonomy" id="758820"/>
    <lineage>
        <taxon>Bacteria</taxon>
        <taxon>Pseudomonadati</taxon>
        <taxon>Bacteroidota</taxon>
        <taxon>Cytophagia</taxon>
        <taxon>Cytophagales</taxon>
        <taxon>Cyclobacteriaceae</taxon>
        <taxon>Aquiflexum</taxon>
    </lineage>
</organism>
<protein>
    <recommendedName>
        <fullName evidence="3">Lipoprotein</fullName>
    </recommendedName>
</protein>
<sequence>MKVNHPQNPTFLFVLGCLFWLTSCEKTEELLPQQDTAILQEEAQVNASFEDADQLILSSMLGNGTGLRTMVDLNNDLCPDTKVDFYPNNRSIVINFGSGCTSPKGIKRKGKLTITYSEFSPESVMEINILFDGYYVNDLKIEGRRKIIHKGLNAEGMYLHFESVIYDGKVTWPDGTYATIEGEHDKKLYFPAGLSDDYRLEVTGGSGGKTRLGIPYMSLIEEKLIYNQKCTSQGNWIPSSGKIELTINSDQKFLIDYGDGDCDKTASVTHNGKSIPINFE</sequence>
<name>A0A1W2GZI3_9BACT</name>
<dbReference type="RefSeq" id="WP_084118955.1">
    <property type="nucleotide sequence ID" value="NZ_LT838813.1"/>
</dbReference>
<proteinExistence type="predicted"/>
<dbReference type="PROSITE" id="PS51257">
    <property type="entry name" value="PROKAR_LIPOPROTEIN"/>
    <property type="match status" value="1"/>
</dbReference>
<gene>
    <name evidence="1" type="ORF">SAMN00777080_0652</name>
</gene>
<evidence type="ECO:0000313" key="2">
    <source>
        <dbReference type="Proteomes" id="UP000192333"/>
    </source>
</evidence>